<accession>A0A1M7LB50</accession>
<dbReference type="EMBL" id="FRCZ01000001">
    <property type="protein sequence ID" value="SHM75030.1"/>
    <property type="molecule type" value="Genomic_DNA"/>
</dbReference>
<keyword evidence="2" id="KW-1185">Reference proteome</keyword>
<reference evidence="1 2" key="1">
    <citation type="submission" date="2016-11" db="EMBL/GenBank/DDBJ databases">
        <authorList>
            <person name="Jaros S."/>
            <person name="Januszkiewicz K."/>
            <person name="Wedrychowicz H."/>
        </authorList>
    </citation>
    <scope>NUCLEOTIDE SEQUENCE [LARGE SCALE GENOMIC DNA]</scope>
    <source>
        <strain evidence="1 2">CGMCC 1.10681</strain>
    </source>
</reference>
<protein>
    <submittedName>
        <fullName evidence="1">Uncharacterized protein</fullName>
    </submittedName>
</protein>
<evidence type="ECO:0000313" key="2">
    <source>
        <dbReference type="Proteomes" id="UP000184184"/>
    </source>
</evidence>
<name>A0A1M7LB50_9BACI</name>
<gene>
    <name evidence="1" type="ORF">SAMN05216179_1008</name>
</gene>
<proteinExistence type="predicted"/>
<dbReference type="Proteomes" id="UP000184184">
    <property type="component" value="Unassembled WGS sequence"/>
</dbReference>
<evidence type="ECO:0000313" key="1">
    <source>
        <dbReference type="EMBL" id="SHM75030.1"/>
    </source>
</evidence>
<dbReference type="AlphaFoldDB" id="A0A1M7LB50"/>
<sequence>MKWSVIKDQFFDPFFVANEIKVEYSKHNCFVVFATKFRGGRYE</sequence>
<organism evidence="1 2">
    <name type="scientific">Gracilibacillus kekensis</name>
    <dbReference type="NCBI Taxonomy" id="1027249"/>
    <lineage>
        <taxon>Bacteria</taxon>
        <taxon>Bacillati</taxon>
        <taxon>Bacillota</taxon>
        <taxon>Bacilli</taxon>
        <taxon>Bacillales</taxon>
        <taxon>Bacillaceae</taxon>
        <taxon>Gracilibacillus</taxon>
    </lineage>
</organism>